<dbReference type="EMBL" id="CM043047">
    <property type="protein sequence ID" value="KAI4560551.1"/>
    <property type="molecule type" value="Genomic_DNA"/>
</dbReference>
<proteinExistence type="predicted"/>
<comment type="caution">
    <text evidence="1">The sequence shown here is derived from an EMBL/GenBank/DDBJ whole genome shotgun (WGS) entry which is preliminary data.</text>
</comment>
<dbReference type="Proteomes" id="UP001057279">
    <property type="component" value="Linkage Group LG22"/>
</dbReference>
<accession>A0ACB9U7C9</accession>
<gene>
    <name evidence="1" type="ORF">MJG53_017180</name>
</gene>
<protein>
    <submittedName>
        <fullName evidence="1">Uncharacterized protein</fullName>
    </submittedName>
</protein>
<sequence>MPGRRKLLTGSSTSSSGWHIQLDPAGDENDPGGAEDGSSAHPKPQNGWQYSLEQVHDSPYEAPVWPTAAPASPPQMLLPALDPSSVTSLSCPQQPLGKERPLSSRPLVGIKEEYPTPQPTSEPLGQGFRSRSQAPILRGRNSLVSSSVQFSHSFVSD</sequence>
<keyword evidence="2" id="KW-1185">Reference proteome</keyword>
<reference evidence="1" key="1">
    <citation type="submission" date="2022-03" db="EMBL/GenBank/DDBJ databases">
        <title>Genomic analyses of argali, domestic sheep and their hybrids provide insights into chromosomal evolution, heterosis and genetic basis of agronomic traits.</title>
        <authorList>
            <person name="Li M."/>
        </authorList>
    </citation>
    <scope>NUCLEOTIDE SEQUENCE</scope>
    <source>
        <strain evidence="1">F1 hybrid</strain>
    </source>
</reference>
<evidence type="ECO:0000313" key="1">
    <source>
        <dbReference type="EMBL" id="KAI4560551.1"/>
    </source>
</evidence>
<evidence type="ECO:0000313" key="2">
    <source>
        <dbReference type="Proteomes" id="UP001057279"/>
    </source>
</evidence>
<name>A0ACB9U7C9_9CETA</name>
<organism evidence="1 2">
    <name type="scientific">Ovis ammon polii x Ovis aries</name>
    <dbReference type="NCBI Taxonomy" id="2918886"/>
    <lineage>
        <taxon>Eukaryota</taxon>
        <taxon>Metazoa</taxon>
        <taxon>Chordata</taxon>
        <taxon>Craniata</taxon>
        <taxon>Vertebrata</taxon>
        <taxon>Euteleostomi</taxon>
        <taxon>Mammalia</taxon>
        <taxon>Eutheria</taxon>
        <taxon>Laurasiatheria</taxon>
        <taxon>Artiodactyla</taxon>
        <taxon>Ruminantia</taxon>
        <taxon>Pecora</taxon>
        <taxon>Bovidae</taxon>
        <taxon>Caprinae</taxon>
        <taxon>Ovis</taxon>
    </lineage>
</organism>